<proteinExistence type="predicted"/>
<keyword evidence="7" id="KW-0175">Coiled coil</keyword>
<dbReference type="GO" id="GO:0005886">
    <property type="term" value="C:plasma membrane"/>
    <property type="evidence" value="ECO:0007669"/>
    <property type="project" value="TreeGrafter"/>
</dbReference>
<name>A0A7C8RGJ9_ORBOL</name>
<sequence length="1070" mass="116471">MRLKGIFLVLAGLSACPGLNGQTVQCITVGDGCDSSSLHEEAVINAINRFQTGLFYGGGNEPVIFSSALKSGDSALAMISYTCNDGTPPPKLEGSAIRGNFRKILSCANRCGGVASSTNSNCGFGILISNRATSTDCFSKAINQVPQGTTSTTTTSRTTTTTTGAATPTINAGTNGFTYYGCYSDDVNSRVLSNQYVDANDMTIAACMARAAGYNFAGVEYGQECWYGNTLSGSQSESSGCNMPCPGKANELCGGGNRIQLYKNPSFQPPNTPNLGAWTSNGCYTDSVESRGLDHSSTDSAMTIQKCLQLASGFKYAAVQYHNECFWGNALKSSSAPAASGDCNAACAGDNSQICGGGNRLSLYTNGDYHEPQEPTEPDLPSVHEGNDAWSLVGCRTDSASSRALDNSKVDSAMTVEKCFELAFSYRYAAVQGGNTCYWGDELGSSNQDANIDQCNTPCAGKSDQACGGSLKNALYSNTDFDDIDVPGMIALMEELYQGERLMERNLAEYESQRLQAEDESQQGGNKHKRFIPIAWVARLAGSWIQARLRTERVLGVNIRFQARMQQARRKIGAYLDRYLLNRPQAPQQFEMQALVPAQRQGAVIAQRGGEILAIDATTAGQGIAAGVLVNAVAKAAVDLYSVITWHRDIQTYGGPAGPVQPTDPPDDDPDDDPDGPQDPEALEPCPCGLGGCINPGLKLARSEPMQSAPKRLEKRIAGTLYRLSLCPALTYTTLDYPSSSEFIAIYTNMINNGLAQTIPYYDLAFWTPQGQTQCWWYIDEFPAPQLKYPGLPAAGAASYQTEHPFENNFLKGFFDRMRQIGCAPCAADVNGPGLAEMFFRTNNVQNSRYNQNTGEDFSRWMVGHMSFYNIAVGHGFLEDFVLLEKRANNAKNKILTGTTNPNQWGAGLSLNRFIEQIARIQGVFQYLNDPIVSATWVRVFNRLEAEFDAFDRDPYGSLHPPRSTPGSFCEADVNIPAGFPDSWAFRFHNYISAIMIDVETKMAQWSVNTAFNMRLRRNQLWPLATPNSPVPLPRIQFDTWLTTQEAAGGLLNPAAFKFDRGRYARFHLP</sequence>
<feature type="chain" id="PRO_5028936020" description="WSC domain-containing protein" evidence="9">
    <location>
        <begin position="22"/>
        <end position="1070"/>
    </location>
</feature>
<evidence type="ECO:0000259" key="10">
    <source>
        <dbReference type="PROSITE" id="PS51212"/>
    </source>
</evidence>
<protein>
    <recommendedName>
        <fullName evidence="10">WSC domain-containing protein</fullName>
    </recommendedName>
</protein>
<comment type="subcellular location">
    <subcellularLocation>
        <location evidence="1">Membrane</location>
        <topology evidence="1">Single-pass membrane protein</topology>
    </subcellularLocation>
</comment>
<evidence type="ECO:0000256" key="4">
    <source>
        <dbReference type="ARBA" id="ARBA00022989"/>
    </source>
</evidence>
<evidence type="ECO:0000256" key="9">
    <source>
        <dbReference type="SAM" id="SignalP"/>
    </source>
</evidence>
<dbReference type="PANTHER" id="PTHR24269">
    <property type="entry name" value="KREMEN PROTEIN"/>
    <property type="match status" value="1"/>
</dbReference>
<evidence type="ECO:0000256" key="8">
    <source>
        <dbReference type="SAM" id="MobiDB-lite"/>
    </source>
</evidence>
<accession>A0A7C8RGJ9</accession>
<dbReference type="Pfam" id="PF01822">
    <property type="entry name" value="WSC"/>
    <property type="match status" value="3"/>
</dbReference>
<dbReference type="OrthoDB" id="2019572at2759"/>
<keyword evidence="2" id="KW-0812">Transmembrane</keyword>
<evidence type="ECO:0000256" key="5">
    <source>
        <dbReference type="ARBA" id="ARBA00023136"/>
    </source>
</evidence>
<evidence type="ECO:0000256" key="7">
    <source>
        <dbReference type="SAM" id="Coils"/>
    </source>
</evidence>
<dbReference type="EMBL" id="JAABOJ010000022">
    <property type="protein sequence ID" value="KAF3279110.1"/>
    <property type="molecule type" value="Genomic_DNA"/>
</dbReference>
<keyword evidence="4" id="KW-1133">Transmembrane helix</keyword>
<organism evidence="11 12">
    <name type="scientific">Orbilia oligospora</name>
    <name type="common">Nematode-trapping fungus</name>
    <name type="synonym">Arthrobotrys oligospora</name>
    <dbReference type="NCBI Taxonomy" id="2813651"/>
    <lineage>
        <taxon>Eukaryota</taxon>
        <taxon>Fungi</taxon>
        <taxon>Dikarya</taxon>
        <taxon>Ascomycota</taxon>
        <taxon>Pezizomycotina</taxon>
        <taxon>Orbiliomycetes</taxon>
        <taxon>Orbiliales</taxon>
        <taxon>Orbiliaceae</taxon>
        <taxon>Orbilia</taxon>
    </lineage>
</organism>
<evidence type="ECO:0000256" key="1">
    <source>
        <dbReference type="ARBA" id="ARBA00004167"/>
    </source>
</evidence>
<keyword evidence="5" id="KW-0472">Membrane</keyword>
<feature type="domain" description="WSC" evidence="10">
    <location>
        <begin position="176"/>
        <end position="265"/>
    </location>
</feature>
<dbReference type="PROSITE" id="PS51257">
    <property type="entry name" value="PROKAR_LIPOPROTEIN"/>
    <property type="match status" value="1"/>
</dbReference>
<dbReference type="PROSITE" id="PS51212">
    <property type="entry name" value="WSC"/>
    <property type="match status" value="3"/>
</dbReference>
<dbReference type="InterPro" id="IPR002889">
    <property type="entry name" value="WSC_carb-bd"/>
</dbReference>
<feature type="region of interest" description="Disordered" evidence="8">
    <location>
        <begin position="654"/>
        <end position="685"/>
    </location>
</feature>
<dbReference type="PANTHER" id="PTHR24269:SF16">
    <property type="entry name" value="PROTEIN SLG1"/>
    <property type="match status" value="1"/>
</dbReference>
<evidence type="ECO:0000313" key="12">
    <source>
        <dbReference type="Proteomes" id="UP000474640"/>
    </source>
</evidence>
<keyword evidence="6" id="KW-0325">Glycoprotein</keyword>
<evidence type="ECO:0000256" key="2">
    <source>
        <dbReference type="ARBA" id="ARBA00022692"/>
    </source>
</evidence>
<evidence type="ECO:0000256" key="3">
    <source>
        <dbReference type="ARBA" id="ARBA00022729"/>
    </source>
</evidence>
<evidence type="ECO:0000313" key="11">
    <source>
        <dbReference type="EMBL" id="KAF3279110.1"/>
    </source>
</evidence>
<evidence type="ECO:0000256" key="6">
    <source>
        <dbReference type="ARBA" id="ARBA00023180"/>
    </source>
</evidence>
<keyword evidence="3 9" id="KW-0732">Signal</keyword>
<feature type="coiled-coil region" evidence="7">
    <location>
        <begin position="493"/>
        <end position="520"/>
    </location>
</feature>
<dbReference type="SMART" id="SM00321">
    <property type="entry name" value="WSC"/>
    <property type="match status" value="3"/>
</dbReference>
<feature type="signal peptide" evidence="9">
    <location>
        <begin position="1"/>
        <end position="21"/>
    </location>
</feature>
<feature type="domain" description="WSC" evidence="10">
    <location>
        <begin position="277"/>
        <end position="367"/>
    </location>
</feature>
<feature type="domain" description="WSC" evidence="10">
    <location>
        <begin position="389"/>
        <end position="479"/>
    </location>
</feature>
<dbReference type="AlphaFoldDB" id="A0A7C8RGJ9"/>
<reference evidence="11 12" key="1">
    <citation type="submission" date="2020-01" db="EMBL/GenBank/DDBJ databases">
        <authorList>
            <person name="Palmer J.M."/>
        </authorList>
    </citation>
    <scope>NUCLEOTIDE SEQUENCE [LARGE SCALE GENOMIC DNA]</scope>
    <source>
        <strain evidence="11 12">TWF970</strain>
    </source>
</reference>
<comment type="caution">
    <text evidence="11">The sequence shown here is derived from an EMBL/GenBank/DDBJ whole genome shotgun (WGS) entry which is preliminary data.</text>
</comment>
<gene>
    <name evidence="11" type="ORF">TWF970_004219</name>
</gene>
<feature type="compositionally biased region" description="Acidic residues" evidence="8">
    <location>
        <begin position="665"/>
        <end position="682"/>
    </location>
</feature>
<dbReference type="Proteomes" id="UP000474640">
    <property type="component" value="Unassembled WGS sequence"/>
</dbReference>
<dbReference type="InterPro" id="IPR051836">
    <property type="entry name" value="Kremen_rcpt"/>
</dbReference>